<dbReference type="AlphaFoldDB" id="A0ABD6BI40"/>
<gene>
    <name evidence="1" type="ORF">ACFR99_13980</name>
</gene>
<reference evidence="1 2" key="1">
    <citation type="journal article" date="2019" name="Int. J. Syst. Evol. Microbiol.">
        <title>The Global Catalogue of Microorganisms (GCM) 10K type strain sequencing project: providing services to taxonomists for standard genome sequencing and annotation.</title>
        <authorList>
            <consortium name="The Broad Institute Genomics Platform"/>
            <consortium name="The Broad Institute Genome Sequencing Center for Infectious Disease"/>
            <person name="Wu L."/>
            <person name="Ma J."/>
        </authorList>
    </citation>
    <scope>NUCLEOTIDE SEQUENCE [LARGE SCALE GENOMIC DNA]</scope>
    <source>
        <strain evidence="1 2">CGMCC 1.12230</strain>
    </source>
</reference>
<evidence type="ECO:0000313" key="2">
    <source>
        <dbReference type="Proteomes" id="UP001597076"/>
    </source>
</evidence>
<keyword evidence="2" id="KW-1185">Reference proteome</keyword>
<proteinExistence type="predicted"/>
<dbReference type="InterPro" id="IPR006311">
    <property type="entry name" value="TAT_signal"/>
</dbReference>
<accession>A0ABD6BI40</accession>
<dbReference type="RefSeq" id="WP_390288372.1">
    <property type="nucleotide sequence ID" value="NZ_JBHUDI010000009.1"/>
</dbReference>
<organism evidence="1 2">
    <name type="scientific">Haloarchaeobius amylolyticus</name>
    <dbReference type="NCBI Taxonomy" id="1198296"/>
    <lineage>
        <taxon>Archaea</taxon>
        <taxon>Methanobacteriati</taxon>
        <taxon>Methanobacteriota</taxon>
        <taxon>Stenosarchaea group</taxon>
        <taxon>Halobacteria</taxon>
        <taxon>Halobacteriales</taxon>
        <taxon>Halorubellaceae</taxon>
        <taxon>Haloarchaeobius</taxon>
    </lineage>
</organism>
<dbReference type="EMBL" id="JBHUDI010000009">
    <property type="protein sequence ID" value="MFD1564646.1"/>
    <property type="molecule type" value="Genomic_DNA"/>
</dbReference>
<name>A0ABD6BI40_9EURY</name>
<dbReference type="PROSITE" id="PS51318">
    <property type="entry name" value="TAT"/>
    <property type="match status" value="1"/>
</dbReference>
<evidence type="ECO:0000313" key="1">
    <source>
        <dbReference type="EMBL" id="MFD1564646.1"/>
    </source>
</evidence>
<comment type="caution">
    <text evidence="1">The sequence shown here is derived from an EMBL/GenBank/DDBJ whole genome shotgun (WGS) entry which is preliminary data.</text>
</comment>
<sequence length="147" mass="15917">MTDKDTMMADDSRRSVTKGALTTTALALGAGATAGTATAQDDDDDDDEDQVVVFEDDYRPDVDFEVISSLETAKKEDLIDDSGSADDVFDDPDDWDAYIINFDLGEDAPIWGILFTEDIDLSPGDSETMGDDGAFRDARLNMVEVGL</sequence>
<dbReference type="Proteomes" id="UP001597076">
    <property type="component" value="Unassembled WGS sequence"/>
</dbReference>
<protein>
    <submittedName>
        <fullName evidence="1">Calcium-binding protein</fullName>
    </submittedName>
</protein>